<evidence type="ECO:0000313" key="7">
    <source>
        <dbReference type="EMBL" id="WVZ49265.1"/>
    </source>
</evidence>
<organism evidence="7 8">
    <name type="scientific">Paspalum notatum var. saurae</name>
    <dbReference type="NCBI Taxonomy" id="547442"/>
    <lineage>
        <taxon>Eukaryota</taxon>
        <taxon>Viridiplantae</taxon>
        <taxon>Streptophyta</taxon>
        <taxon>Embryophyta</taxon>
        <taxon>Tracheophyta</taxon>
        <taxon>Spermatophyta</taxon>
        <taxon>Magnoliopsida</taxon>
        <taxon>Liliopsida</taxon>
        <taxon>Poales</taxon>
        <taxon>Poaceae</taxon>
        <taxon>PACMAD clade</taxon>
        <taxon>Panicoideae</taxon>
        <taxon>Andropogonodae</taxon>
        <taxon>Paspaleae</taxon>
        <taxon>Paspalinae</taxon>
        <taxon>Paspalum</taxon>
    </lineage>
</organism>
<proteinExistence type="predicted"/>
<dbReference type="PANTHER" id="PTHR11746">
    <property type="entry name" value="O-METHYLTRANSFERASE"/>
    <property type="match status" value="1"/>
</dbReference>
<name>A0AAQ3PH32_PASNO</name>
<dbReference type="SUPFAM" id="SSF46785">
    <property type="entry name" value="Winged helix' DNA-binding domain"/>
    <property type="match status" value="1"/>
</dbReference>
<feature type="domain" description="O-methyltransferase C-terminal" evidence="5">
    <location>
        <begin position="157"/>
        <end position="367"/>
    </location>
</feature>
<dbReference type="Proteomes" id="UP001341281">
    <property type="component" value="Chromosome 01"/>
</dbReference>
<dbReference type="Pfam" id="PF08100">
    <property type="entry name" value="Dimerisation"/>
    <property type="match status" value="1"/>
</dbReference>
<dbReference type="InterPro" id="IPR036388">
    <property type="entry name" value="WH-like_DNA-bd_sf"/>
</dbReference>
<dbReference type="EMBL" id="CP144745">
    <property type="protein sequence ID" value="WVZ49265.1"/>
    <property type="molecule type" value="Genomic_DNA"/>
</dbReference>
<dbReference type="GO" id="GO:0008171">
    <property type="term" value="F:O-methyltransferase activity"/>
    <property type="evidence" value="ECO:0007669"/>
    <property type="project" value="InterPro"/>
</dbReference>
<dbReference type="PROSITE" id="PS51683">
    <property type="entry name" value="SAM_OMT_II"/>
    <property type="match status" value="1"/>
</dbReference>
<evidence type="ECO:0000313" key="8">
    <source>
        <dbReference type="Proteomes" id="UP001341281"/>
    </source>
</evidence>
<evidence type="ECO:0000259" key="5">
    <source>
        <dbReference type="Pfam" id="PF00891"/>
    </source>
</evidence>
<accession>A0AAQ3PH32</accession>
<dbReference type="Gene3D" id="3.40.50.150">
    <property type="entry name" value="Vaccinia Virus protein VP39"/>
    <property type="match status" value="1"/>
</dbReference>
<dbReference type="InterPro" id="IPR016461">
    <property type="entry name" value="COMT-like"/>
</dbReference>
<keyword evidence="3" id="KW-0949">S-adenosyl-L-methionine</keyword>
<gene>
    <name evidence="7" type="ORF">U9M48_000639</name>
</gene>
<dbReference type="Gene3D" id="1.10.10.10">
    <property type="entry name" value="Winged helix-like DNA-binding domain superfamily/Winged helix DNA-binding domain"/>
    <property type="match status" value="1"/>
</dbReference>
<dbReference type="GO" id="GO:0046983">
    <property type="term" value="F:protein dimerization activity"/>
    <property type="evidence" value="ECO:0007669"/>
    <property type="project" value="InterPro"/>
</dbReference>
<dbReference type="PIRSF" id="PIRSF005739">
    <property type="entry name" value="O-mtase"/>
    <property type="match status" value="1"/>
</dbReference>
<keyword evidence="2" id="KW-0808">Transferase</keyword>
<reference evidence="7 8" key="1">
    <citation type="submission" date="2024-02" db="EMBL/GenBank/DDBJ databases">
        <title>High-quality chromosome-scale genome assembly of Pensacola bahiagrass (Paspalum notatum Flugge var. saurae).</title>
        <authorList>
            <person name="Vega J.M."/>
            <person name="Podio M."/>
            <person name="Orjuela J."/>
            <person name="Siena L.A."/>
            <person name="Pessino S.C."/>
            <person name="Combes M.C."/>
            <person name="Mariac C."/>
            <person name="Albertini E."/>
            <person name="Pupilli F."/>
            <person name="Ortiz J.P.A."/>
            <person name="Leblanc O."/>
        </authorList>
    </citation>
    <scope>NUCLEOTIDE SEQUENCE [LARGE SCALE GENOMIC DNA]</scope>
    <source>
        <strain evidence="7">R1</strain>
        <tissue evidence="7">Leaf</tissue>
    </source>
</reference>
<dbReference type="GO" id="GO:0032259">
    <property type="term" value="P:methylation"/>
    <property type="evidence" value="ECO:0007669"/>
    <property type="project" value="UniProtKB-KW"/>
</dbReference>
<evidence type="ECO:0000259" key="6">
    <source>
        <dbReference type="Pfam" id="PF08100"/>
    </source>
</evidence>
<dbReference type="AlphaFoldDB" id="A0AAQ3PH32"/>
<evidence type="ECO:0000256" key="3">
    <source>
        <dbReference type="ARBA" id="ARBA00022691"/>
    </source>
</evidence>
<dbReference type="InterPro" id="IPR029063">
    <property type="entry name" value="SAM-dependent_MTases_sf"/>
</dbReference>
<sequence>MDAAMSSEDLIPAQRELFNHLLCYVKSMALKCAVDLGIPTAIHLHGGSATLSEVVAGTRLPVSRKPYVRRLMNLLTISGIFTSSSSDAPAPGGGDHRSVPLTPASRLLLVDDDDEHSRSSKKLAGRSMATSVRFVVNPLLVNTFFDMHAWLKDDNAAAAAKPTLFEMAHGCSRHEMPRKNADDNALYNGAMVAASRMAMDIVLREVAGSKRRLWRRDHQLVGRGRQPWQGVGSHRCGFPHLKCTVLDLPHVVSQARSADDGTPVQFIAGDMFKFIPKADAVLLKWVLHCWGDDDCVKVLRNCKEAILPAAERGGKVIIIDAVMGACPHGDIASMETLALYDVYMMHMDGVERDERGWEKIILEAGFRRYKIVSLLGFQSVIEVYP</sequence>
<evidence type="ECO:0000256" key="1">
    <source>
        <dbReference type="ARBA" id="ARBA00022603"/>
    </source>
</evidence>
<dbReference type="Pfam" id="PF00891">
    <property type="entry name" value="Methyltransf_2"/>
    <property type="match status" value="1"/>
</dbReference>
<feature type="active site" description="Proton acceptor" evidence="4">
    <location>
        <position position="288"/>
    </location>
</feature>
<dbReference type="InterPro" id="IPR036390">
    <property type="entry name" value="WH_DNA-bd_sf"/>
</dbReference>
<dbReference type="InterPro" id="IPR001077">
    <property type="entry name" value="COMT_C"/>
</dbReference>
<keyword evidence="1" id="KW-0489">Methyltransferase</keyword>
<keyword evidence="8" id="KW-1185">Reference proteome</keyword>
<feature type="domain" description="O-methyltransferase dimerisation" evidence="6">
    <location>
        <begin position="19"/>
        <end position="111"/>
    </location>
</feature>
<evidence type="ECO:0008006" key="9">
    <source>
        <dbReference type="Google" id="ProtNLM"/>
    </source>
</evidence>
<evidence type="ECO:0000256" key="4">
    <source>
        <dbReference type="PIRSR" id="PIRSR005739-1"/>
    </source>
</evidence>
<dbReference type="SUPFAM" id="SSF53335">
    <property type="entry name" value="S-adenosyl-L-methionine-dependent methyltransferases"/>
    <property type="match status" value="2"/>
</dbReference>
<protein>
    <recommendedName>
        <fullName evidence="9">O-methyltransferase ZRP4</fullName>
    </recommendedName>
</protein>
<dbReference type="InterPro" id="IPR012967">
    <property type="entry name" value="COMT_dimerisation"/>
</dbReference>
<evidence type="ECO:0000256" key="2">
    <source>
        <dbReference type="ARBA" id="ARBA00022679"/>
    </source>
</evidence>